<evidence type="ECO:0000313" key="2">
    <source>
        <dbReference type="EMBL" id="MBC2592778.1"/>
    </source>
</evidence>
<evidence type="ECO:0000313" key="3">
    <source>
        <dbReference type="Proteomes" id="UP000546464"/>
    </source>
</evidence>
<evidence type="ECO:0000256" key="1">
    <source>
        <dbReference type="SAM" id="Phobius"/>
    </source>
</evidence>
<accession>A0A842H9J4</accession>
<keyword evidence="1" id="KW-0472">Membrane</keyword>
<reference evidence="2 3" key="1">
    <citation type="submission" date="2020-07" db="EMBL/GenBank/DDBJ databases">
        <authorList>
            <person name="Feng X."/>
        </authorList>
    </citation>
    <scope>NUCLEOTIDE SEQUENCE [LARGE SCALE GENOMIC DNA]</scope>
    <source>
        <strain evidence="2 3">JCM31066</strain>
    </source>
</reference>
<feature type="transmembrane region" description="Helical" evidence="1">
    <location>
        <begin position="67"/>
        <end position="90"/>
    </location>
</feature>
<protein>
    <submittedName>
        <fullName evidence="2">Uncharacterized protein</fullName>
    </submittedName>
</protein>
<gene>
    <name evidence="2" type="ORF">H5P28_00745</name>
</gene>
<dbReference type="EMBL" id="JACHVB010000011">
    <property type="protein sequence ID" value="MBC2592778.1"/>
    <property type="molecule type" value="Genomic_DNA"/>
</dbReference>
<dbReference type="AlphaFoldDB" id="A0A842H9J4"/>
<name>A0A842H9J4_9BACT</name>
<keyword evidence="3" id="KW-1185">Reference proteome</keyword>
<sequence length="154" mass="16502">MDPVITEMAASAVAGGLFQGVSEVFKLGQGFITTLRDVAISNNEQARKNAELNNANANDAAKRTQPWLTATLAIIVIVAAFLLPFIAGWMDMPTQIVSDEEPFSMLWGLITFGGGKIVTQAQGFVQGPEFWSTVRMVAGFVFGVKAVSTGSRLF</sequence>
<keyword evidence="1" id="KW-0812">Transmembrane</keyword>
<organism evidence="2 3">
    <name type="scientific">Ruficoccus amylovorans</name>
    <dbReference type="NCBI Taxonomy" id="1804625"/>
    <lineage>
        <taxon>Bacteria</taxon>
        <taxon>Pseudomonadati</taxon>
        <taxon>Verrucomicrobiota</taxon>
        <taxon>Opitutia</taxon>
        <taxon>Puniceicoccales</taxon>
        <taxon>Cerasicoccaceae</taxon>
        <taxon>Ruficoccus</taxon>
    </lineage>
</organism>
<dbReference type="RefSeq" id="WP_185673793.1">
    <property type="nucleotide sequence ID" value="NZ_JACHVB010000011.1"/>
</dbReference>
<dbReference type="Proteomes" id="UP000546464">
    <property type="component" value="Unassembled WGS sequence"/>
</dbReference>
<keyword evidence="1" id="KW-1133">Transmembrane helix</keyword>
<comment type="caution">
    <text evidence="2">The sequence shown here is derived from an EMBL/GenBank/DDBJ whole genome shotgun (WGS) entry which is preliminary data.</text>
</comment>
<proteinExistence type="predicted"/>